<dbReference type="Pfam" id="PF00582">
    <property type="entry name" value="Usp"/>
    <property type="match status" value="1"/>
</dbReference>
<comment type="similarity">
    <text evidence="1">Belongs to the universal stress protein A family.</text>
</comment>
<feature type="domain" description="UspA" evidence="2">
    <location>
        <begin position="143"/>
        <end position="277"/>
    </location>
</feature>
<comment type="caution">
    <text evidence="3">The sequence shown here is derived from an EMBL/GenBank/DDBJ whole genome shotgun (WGS) entry which is preliminary data.</text>
</comment>
<dbReference type="RefSeq" id="WP_135250754.1">
    <property type="nucleotide sequence ID" value="NZ_SMLK01000005.1"/>
</dbReference>
<accession>A0A4Z0BI77</accession>
<dbReference type="AlphaFoldDB" id="A0A4Z0BI77"/>
<evidence type="ECO:0000256" key="1">
    <source>
        <dbReference type="ARBA" id="ARBA00008791"/>
    </source>
</evidence>
<dbReference type="Gene3D" id="3.40.50.12370">
    <property type="match status" value="1"/>
</dbReference>
<evidence type="ECO:0000313" key="3">
    <source>
        <dbReference type="EMBL" id="TFY99035.1"/>
    </source>
</evidence>
<protein>
    <submittedName>
        <fullName evidence="3">Universal stress protein</fullName>
    </submittedName>
</protein>
<evidence type="ECO:0000313" key="4">
    <source>
        <dbReference type="Proteomes" id="UP000297839"/>
    </source>
</evidence>
<proteinExistence type="inferred from homology"/>
<dbReference type="Proteomes" id="UP000297839">
    <property type="component" value="Unassembled WGS sequence"/>
</dbReference>
<name>A0A4Z0BI77_9BURK</name>
<dbReference type="SUPFAM" id="SSF52402">
    <property type="entry name" value="Adenine nucleotide alpha hydrolases-like"/>
    <property type="match status" value="2"/>
</dbReference>
<evidence type="ECO:0000259" key="2">
    <source>
        <dbReference type="Pfam" id="PF00582"/>
    </source>
</evidence>
<organism evidence="3 4">
    <name type="scientific">Ramlibacter humi</name>
    <dbReference type="NCBI Taxonomy" id="2530451"/>
    <lineage>
        <taxon>Bacteria</taxon>
        <taxon>Pseudomonadati</taxon>
        <taxon>Pseudomonadota</taxon>
        <taxon>Betaproteobacteria</taxon>
        <taxon>Burkholderiales</taxon>
        <taxon>Comamonadaceae</taxon>
        <taxon>Ramlibacter</taxon>
    </lineage>
</organism>
<dbReference type="PANTHER" id="PTHR46268">
    <property type="entry name" value="STRESS RESPONSE PROTEIN NHAX"/>
    <property type="match status" value="1"/>
</dbReference>
<gene>
    <name evidence="3" type="ORF">EZ216_15860</name>
</gene>
<dbReference type="InterPro" id="IPR006016">
    <property type="entry name" value="UspA"/>
</dbReference>
<dbReference type="EMBL" id="SMLK01000005">
    <property type="protein sequence ID" value="TFY99035.1"/>
    <property type="molecule type" value="Genomic_DNA"/>
</dbReference>
<dbReference type="CDD" id="cd00293">
    <property type="entry name" value="USP-like"/>
    <property type="match status" value="1"/>
</dbReference>
<sequence>MAAITEVLVVGPLSTAGSNAVRRAALLAREHGWALRVLQVERDPKLLPAAQHAVTELADQLRGRLGIGVDAQAASGDLLKHVAAHMRTCGLLVVGSSSDNALKQQVAGIALDRLIRLCRAPALVVKRGVNAAFAQGAAPDGGYARVLACVDLEPSAPATVAAARAMAPGAGLEAFHAVSVKAAEARTAGREPSSMPSVLGQARAALAQLLDAGGRHEATPCVGFGDPVDAVLSRQRALPADLVVIGKRQRGLLADFFLGRLTREVLMQCSADVLVLPRAAVVPQAS</sequence>
<dbReference type="PANTHER" id="PTHR46268:SF6">
    <property type="entry name" value="UNIVERSAL STRESS PROTEIN UP12"/>
    <property type="match status" value="1"/>
</dbReference>
<keyword evidence="4" id="KW-1185">Reference proteome</keyword>
<reference evidence="3 4" key="1">
    <citation type="submission" date="2019-03" db="EMBL/GenBank/DDBJ databases">
        <title>Ramlibacter sp. 18x22-1, whole genome shotgun sequence.</title>
        <authorList>
            <person name="Zhang X."/>
            <person name="Feng G."/>
            <person name="Zhu H."/>
        </authorList>
    </citation>
    <scope>NUCLEOTIDE SEQUENCE [LARGE SCALE GENOMIC DNA]</scope>
    <source>
        <strain evidence="3 4">18x22-1</strain>
    </source>
</reference>
<dbReference type="OrthoDB" id="9792500at2"/>